<dbReference type="EMBL" id="GBXM01089005">
    <property type="protein sequence ID" value="JAH19572.1"/>
    <property type="molecule type" value="Transcribed_RNA"/>
</dbReference>
<reference evidence="1" key="2">
    <citation type="journal article" date="2015" name="Fish Shellfish Immunol.">
        <title>Early steps in the European eel (Anguilla anguilla)-Vibrio vulnificus interaction in the gills: Role of the RtxA13 toxin.</title>
        <authorList>
            <person name="Callol A."/>
            <person name="Pajuelo D."/>
            <person name="Ebbesson L."/>
            <person name="Teles M."/>
            <person name="MacKenzie S."/>
            <person name="Amaro C."/>
        </authorList>
    </citation>
    <scope>NUCLEOTIDE SEQUENCE</scope>
</reference>
<proteinExistence type="predicted"/>
<organism evidence="1">
    <name type="scientific">Anguilla anguilla</name>
    <name type="common">European freshwater eel</name>
    <name type="synonym">Muraena anguilla</name>
    <dbReference type="NCBI Taxonomy" id="7936"/>
    <lineage>
        <taxon>Eukaryota</taxon>
        <taxon>Metazoa</taxon>
        <taxon>Chordata</taxon>
        <taxon>Craniata</taxon>
        <taxon>Vertebrata</taxon>
        <taxon>Euteleostomi</taxon>
        <taxon>Actinopterygii</taxon>
        <taxon>Neopterygii</taxon>
        <taxon>Teleostei</taxon>
        <taxon>Anguilliformes</taxon>
        <taxon>Anguillidae</taxon>
        <taxon>Anguilla</taxon>
    </lineage>
</organism>
<evidence type="ECO:0000313" key="1">
    <source>
        <dbReference type="EMBL" id="JAH19572.1"/>
    </source>
</evidence>
<accession>A0A0E9QT00</accession>
<dbReference type="AlphaFoldDB" id="A0A0E9QT00"/>
<name>A0A0E9QT00_ANGAN</name>
<protein>
    <submittedName>
        <fullName evidence="1">Uncharacterized protein</fullName>
    </submittedName>
</protein>
<reference evidence="1" key="1">
    <citation type="submission" date="2014-11" db="EMBL/GenBank/DDBJ databases">
        <authorList>
            <person name="Amaro Gonzalez C."/>
        </authorList>
    </citation>
    <scope>NUCLEOTIDE SEQUENCE</scope>
</reference>
<sequence>MAIGIRLYQLQATRLIGRDTVNIHLVESTRAL</sequence>